<evidence type="ECO:0008006" key="3">
    <source>
        <dbReference type="Google" id="ProtNLM"/>
    </source>
</evidence>
<evidence type="ECO:0000313" key="2">
    <source>
        <dbReference type="Proteomes" id="UP001359559"/>
    </source>
</evidence>
<proteinExistence type="predicted"/>
<dbReference type="SUPFAM" id="SSF55920">
    <property type="entry name" value="Creatinase/aminopeptidase"/>
    <property type="match status" value="1"/>
</dbReference>
<dbReference type="Proteomes" id="UP001359559">
    <property type="component" value="Unassembled WGS sequence"/>
</dbReference>
<sequence length="120" mass="13404">MFQVFMDLAQIYAFKGKQSYPHPACKIQTRLEKGQGRTPKIPHFDWTGPFLFVLCSLPLLEIYVFSGIPKVEPHNNLPITVEIAREVLDAAARIIQPGATIDEIDRVVHKASIAAGAYLN</sequence>
<reference evidence="1 2" key="1">
    <citation type="submission" date="2024-01" db="EMBL/GenBank/DDBJ databases">
        <title>The genomes of 5 underutilized Papilionoideae crops provide insights into root nodulation and disease resistance.</title>
        <authorList>
            <person name="Yuan L."/>
        </authorList>
    </citation>
    <scope>NUCLEOTIDE SEQUENCE [LARGE SCALE GENOMIC DNA]</scope>
    <source>
        <strain evidence="1">LY-2023</strain>
        <tissue evidence="1">Leaf</tissue>
    </source>
</reference>
<evidence type="ECO:0000313" key="1">
    <source>
        <dbReference type="EMBL" id="KAK7300857.1"/>
    </source>
</evidence>
<dbReference type="AlphaFoldDB" id="A0AAN9PKQ9"/>
<accession>A0AAN9PKQ9</accession>
<dbReference type="EMBL" id="JAYKXN010000003">
    <property type="protein sequence ID" value="KAK7300857.1"/>
    <property type="molecule type" value="Genomic_DNA"/>
</dbReference>
<organism evidence="1 2">
    <name type="scientific">Clitoria ternatea</name>
    <name type="common">Butterfly pea</name>
    <dbReference type="NCBI Taxonomy" id="43366"/>
    <lineage>
        <taxon>Eukaryota</taxon>
        <taxon>Viridiplantae</taxon>
        <taxon>Streptophyta</taxon>
        <taxon>Embryophyta</taxon>
        <taxon>Tracheophyta</taxon>
        <taxon>Spermatophyta</taxon>
        <taxon>Magnoliopsida</taxon>
        <taxon>eudicotyledons</taxon>
        <taxon>Gunneridae</taxon>
        <taxon>Pentapetalae</taxon>
        <taxon>rosids</taxon>
        <taxon>fabids</taxon>
        <taxon>Fabales</taxon>
        <taxon>Fabaceae</taxon>
        <taxon>Papilionoideae</taxon>
        <taxon>50 kb inversion clade</taxon>
        <taxon>NPAAA clade</taxon>
        <taxon>indigoferoid/millettioid clade</taxon>
        <taxon>Phaseoleae</taxon>
        <taxon>Clitoria</taxon>
    </lineage>
</organism>
<comment type="caution">
    <text evidence="1">The sequence shown here is derived from an EMBL/GenBank/DDBJ whole genome shotgun (WGS) entry which is preliminary data.</text>
</comment>
<name>A0AAN9PKQ9_CLITE</name>
<keyword evidence="2" id="KW-1185">Reference proteome</keyword>
<protein>
    <recommendedName>
        <fullName evidence="3">Peptidase M24 domain-containing protein</fullName>
    </recommendedName>
</protein>
<dbReference type="InterPro" id="IPR036005">
    <property type="entry name" value="Creatinase/aminopeptidase-like"/>
</dbReference>
<dbReference type="Gene3D" id="3.90.230.10">
    <property type="entry name" value="Creatinase/methionine aminopeptidase superfamily"/>
    <property type="match status" value="1"/>
</dbReference>
<gene>
    <name evidence="1" type="ORF">RJT34_11708</name>
</gene>